<accession>A0A7M2RCQ5</accession>
<dbReference type="Gene3D" id="1.10.150.240">
    <property type="entry name" value="Putative phosphatase, domain 2"/>
    <property type="match status" value="1"/>
</dbReference>
<evidence type="ECO:0000313" key="1">
    <source>
        <dbReference type="EMBL" id="QOV18056.1"/>
    </source>
</evidence>
<keyword evidence="1" id="KW-0378">Hydrolase</keyword>
<dbReference type="KEGG" id="bliq:INP51_08285"/>
<dbReference type="GO" id="GO:0006281">
    <property type="term" value="P:DNA repair"/>
    <property type="evidence" value="ECO:0007669"/>
    <property type="project" value="TreeGrafter"/>
</dbReference>
<dbReference type="GO" id="GO:0005829">
    <property type="term" value="C:cytosol"/>
    <property type="evidence" value="ECO:0007669"/>
    <property type="project" value="TreeGrafter"/>
</dbReference>
<dbReference type="GO" id="GO:0008967">
    <property type="term" value="F:phosphoglycolate phosphatase activity"/>
    <property type="evidence" value="ECO:0007669"/>
    <property type="project" value="TreeGrafter"/>
</dbReference>
<dbReference type="InterPro" id="IPR050155">
    <property type="entry name" value="HAD-like_hydrolase_sf"/>
</dbReference>
<name>A0A7M2RCQ5_9FIRM</name>
<gene>
    <name evidence="1" type="ORF">INP51_08285</name>
</gene>
<reference evidence="1 2" key="1">
    <citation type="submission" date="2020-10" db="EMBL/GenBank/DDBJ databases">
        <title>Blautia liquoris sp.nov., isolated from the mud in a fermentation cellar used for the production of Chinese strong-flavoured liquor.</title>
        <authorList>
            <person name="Lu L."/>
        </authorList>
    </citation>
    <scope>NUCLEOTIDE SEQUENCE [LARGE SCALE GENOMIC DNA]</scope>
    <source>
        <strain evidence="1 2">LZLJ-3</strain>
    </source>
</reference>
<sequence>MIKACIFDLDGTLADTVESIAHGVNHTLKCLGFAPRPVEEYNFYAGDGIDLALKRALIAAGDEKCLHLNEGIPITRDYFDSHALYHVTPYPEIPGLLRELKERGIMMAVLSNKPHEAAIFVVTSIFGKDTFDWIQGQSDEVPKKPDPTGALTIAKRFGVNRNEVLYFGDTNTDMKTGKAAKMFTVGVTWGFRPRKELEDNHADAIIDSPLQILKLLE</sequence>
<dbReference type="EMBL" id="CP063304">
    <property type="protein sequence ID" value="QOV18056.1"/>
    <property type="molecule type" value="Genomic_DNA"/>
</dbReference>
<dbReference type="InterPro" id="IPR023214">
    <property type="entry name" value="HAD_sf"/>
</dbReference>
<dbReference type="SUPFAM" id="SSF56784">
    <property type="entry name" value="HAD-like"/>
    <property type="match status" value="1"/>
</dbReference>
<dbReference type="PANTHER" id="PTHR43434">
    <property type="entry name" value="PHOSPHOGLYCOLATE PHOSPHATASE"/>
    <property type="match status" value="1"/>
</dbReference>
<proteinExistence type="predicted"/>
<dbReference type="InterPro" id="IPR023198">
    <property type="entry name" value="PGP-like_dom2"/>
</dbReference>
<organism evidence="1 2">
    <name type="scientific">Blautia liquoris</name>
    <dbReference type="NCBI Taxonomy" id="2779518"/>
    <lineage>
        <taxon>Bacteria</taxon>
        <taxon>Bacillati</taxon>
        <taxon>Bacillota</taxon>
        <taxon>Clostridia</taxon>
        <taxon>Lachnospirales</taxon>
        <taxon>Lachnospiraceae</taxon>
        <taxon>Blautia</taxon>
    </lineage>
</organism>
<dbReference type="RefSeq" id="WP_193734418.1">
    <property type="nucleotide sequence ID" value="NZ_CP063304.1"/>
</dbReference>
<dbReference type="PANTHER" id="PTHR43434:SF1">
    <property type="entry name" value="PHOSPHOGLYCOLATE PHOSPHATASE"/>
    <property type="match status" value="1"/>
</dbReference>
<dbReference type="SFLD" id="SFLDG01129">
    <property type="entry name" value="C1.5:_HAD__Beta-PGM__Phosphata"/>
    <property type="match status" value="1"/>
</dbReference>
<dbReference type="InterPro" id="IPR036412">
    <property type="entry name" value="HAD-like_sf"/>
</dbReference>
<dbReference type="Proteomes" id="UP000593601">
    <property type="component" value="Chromosome"/>
</dbReference>
<dbReference type="SFLD" id="SFLDG01135">
    <property type="entry name" value="C1.5.6:_HAD__Beta-PGM__Phospha"/>
    <property type="match status" value="1"/>
</dbReference>
<dbReference type="InterPro" id="IPR041492">
    <property type="entry name" value="HAD_2"/>
</dbReference>
<dbReference type="AlphaFoldDB" id="A0A7M2RCQ5"/>
<evidence type="ECO:0000313" key="2">
    <source>
        <dbReference type="Proteomes" id="UP000593601"/>
    </source>
</evidence>
<dbReference type="Pfam" id="PF13419">
    <property type="entry name" value="HAD_2"/>
    <property type="match status" value="1"/>
</dbReference>
<keyword evidence="2" id="KW-1185">Reference proteome</keyword>
<dbReference type="Gene3D" id="3.40.50.1000">
    <property type="entry name" value="HAD superfamily/HAD-like"/>
    <property type="match status" value="1"/>
</dbReference>
<dbReference type="InterPro" id="IPR006439">
    <property type="entry name" value="HAD-SF_hydro_IA"/>
</dbReference>
<dbReference type="NCBIfam" id="TIGR01549">
    <property type="entry name" value="HAD-SF-IA-v1"/>
    <property type="match status" value="1"/>
</dbReference>
<dbReference type="PRINTS" id="PR00413">
    <property type="entry name" value="HADHALOGNASE"/>
</dbReference>
<protein>
    <submittedName>
        <fullName evidence="1">HAD family hydrolase</fullName>
    </submittedName>
</protein>
<dbReference type="SFLD" id="SFLDS00003">
    <property type="entry name" value="Haloacid_Dehalogenase"/>
    <property type="match status" value="1"/>
</dbReference>